<keyword evidence="5 7" id="KW-0378">Hydrolase</keyword>
<evidence type="ECO:0000256" key="6">
    <source>
        <dbReference type="ARBA" id="ARBA00022833"/>
    </source>
</evidence>
<dbReference type="Proteomes" id="UP000243205">
    <property type="component" value="Unassembled WGS sequence"/>
</dbReference>
<dbReference type="NCBIfam" id="TIGR03413">
    <property type="entry name" value="GSH_gloB"/>
    <property type="match status" value="1"/>
</dbReference>
<feature type="binding site" evidence="7">
    <location>
        <position position="106"/>
    </location>
    <ligand>
        <name>Zn(2+)</name>
        <dbReference type="ChEBI" id="CHEBI:29105"/>
        <label>1</label>
    </ligand>
</feature>
<dbReference type="HAMAP" id="MF_01374">
    <property type="entry name" value="Glyoxalase_2"/>
    <property type="match status" value="1"/>
</dbReference>
<dbReference type="InterPro" id="IPR050110">
    <property type="entry name" value="Glyoxalase_II_hydrolase"/>
</dbReference>
<sequence length="250" mass="28047">MFRIRILRQRQDNYSYLIQSGQQVWCIDPAEAQPVLQLLQRERLQLVAILNSHAHADHCGANLSLQQASGCPIFGADQRIPGLTTELTTTAQDAALPFRVLFTPGHTRGDCCYLLTDGVETPALFSGDCLFIGGCGRLFEGSAAQLYQSLQQFNTLPDHCQLYCGHDYALDNYRFASRLLPDCREIRHQLQHYEERQRQGQPSVPAQLGDERRANPFLRCHQAALAQVLGCPAAAPVEVFRRLRLAKDQA</sequence>
<comment type="catalytic activity">
    <reaction evidence="1 7">
        <text>an S-(2-hydroxyacyl)glutathione + H2O = a 2-hydroxy carboxylate + glutathione + H(+)</text>
        <dbReference type="Rhea" id="RHEA:21864"/>
        <dbReference type="ChEBI" id="CHEBI:15377"/>
        <dbReference type="ChEBI" id="CHEBI:15378"/>
        <dbReference type="ChEBI" id="CHEBI:57925"/>
        <dbReference type="ChEBI" id="CHEBI:58896"/>
        <dbReference type="ChEBI" id="CHEBI:71261"/>
        <dbReference type="EC" id="3.1.2.6"/>
    </reaction>
</comment>
<feature type="binding site" evidence="7">
    <location>
        <position position="128"/>
    </location>
    <ligand>
        <name>Zn(2+)</name>
        <dbReference type="ChEBI" id="CHEBI:29105"/>
        <label>1</label>
    </ligand>
</feature>
<feature type="binding site" evidence="7">
    <location>
        <position position="55"/>
    </location>
    <ligand>
        <name>Zn(2+)</name>
        <dbReference type="ChEBI" id="CHEBI:29105"/>
        <label>1</label>
    </ligand>
</feature>
<dbReference type="EC" id="3.1.2.6" evidence="7"/>
<dbReference type="InterPro" id="IPR032282">
    <property type="entry name" value="HAGH_C"/>
</dbReference>
<evidence type="ECO:0000313" key="9">
    <source>
        <dbReference type="EMBL" id="SDE53839.1"/>
    </source>
</evidence>
<evidence type="ECO:0000256" key="5">
    <source>
        <dbReference type="ARBA" id="ARBA00022801"/>
    </source>
</evidence>
<dbReference type="SUPFAM" id="SSF56281">
    <property type="entry name" value="Metallo-hydrolase/oxidoreductase"/>
    <property type="match status" value="1"/>
</dbReference>
<keyword evidence="6 7" id="KW-0862">Zinc</keyword>
<dbReference type="GO" id="GO:0046872">
    <property type="term" value="F:metal ion binding"/>
    <property type="evidence" value="ECO:0007669"/>
    <property type="project" value="UniProtKB-KW"/>
</dbReference>
<feature type="binding site" evidence="7">
    <location>
        <position position="53"/>
    </location>
    <ligand>
        <name>Zn(2+)</name>
        <dbReference type="ChEBI" id="CHEBI:29105"/>
        <label>1</label>
    </ligand>
</feature>
<dbReference type="PANTHER" id="PTHR43705">
    <property type="entry name" value="HYDROXYACYLGLUTATHIONE HYDROLASE"/>
    <property type="match status" value="1"/>
</dbReference>
<gene>
    <name evidence="7" type="primary">gloB</name>
    <name evidence="9" type="ORF">SAMN05661003_11513</name>
</gene>
<evidence type="ECO:0000256" key="7">
    <source>
        <dbReference type="HAMAP-Rule" id="MF_01374"/>
    </source>
</evidence>
<dbReference type="GO" id="GO:0019243">
    <property type="term" value="P:methylglyoxal catabolic process to D-lactate via S-lactoyl-glutathione"/>
    <property type="evidence" value="ECO:0007669"/>
    <property type="project" value="UniProtKB-UniRule"/>
</dbReference>
<keyword evidence="10" id="KW-1185">Reference proteome</keyword>
<protein>
    <recommendedName>
        <fullName evidence="7">Hydroxyacylglutathione hydrolase</fullName>
        <ecNumber evidence="7">3.1.2.6</ecNumber>
    </recommendedName>
    <alternativeName>
        <fullName evidence="7">Glyoxalase II</fullName>
        <shortName evidence="7">Glx II</shortName>
    </alternativeName>
</protein>
<accession>A0A1G7DQV1</accession>
<comment type="function">
    <text evidence="7">Thiolesterase that catalyzes the hydrolysis of S-D-lactoyl-glutathione to form glutathione and D-lactic acid.</text>
</comment>
<evidence type="ECO:0000313" key="10">
    <source>
        <dbReference type="Proteomes" id="UP000243205"/>
    </source>
</evidence>
<proteinExistence type="inferred from homology"/>
<feature type="domain" description="Metallo-beta-lactamase" evidence="8">
    <location>
        <begin position="12"/>
        <end position="166"/>
    </location>
</feature>
<feature type="binding site" evidence="7">
    <location>
        <position position="166"/>
    </location>
    <ligand>
        <name>Zn(2+)</name>
        <dbReference type="ChEBI" id="CHEBI:29105"/>
        <label>2</label>
    </ligand>
</feature>
<evidence type="ECO:0000256" key="2">
    <source>
        <dbReference type="ARBA" id="ARBA00004963"/>
    </source>
</evidence>
<evidence type="ECO:0000256" key="1">
    <source>
        <dbReference type="ARBA" id="ARBA00001623"/>
    </source>
</evidence>
<dbReference type="InterPro" id="IPR036866">
    <property type="entry name" value="RibonucZ/Hydroxyglut_hydro"/>
</dbReference>
<keyword evidence="4 7" id="KW-0479">Metal-binding</keyword>
<dbReference type="STRING" id="57664.SAMN05661003_11513"/>
<dbReference type="SMART" id="SM00849">
    <property type="entry name" value="Lactamase_B"/>
    <property type="match status" value="1"/>
</dbReference>
<organism evidence="9 10">
    <name type="scientific">Desulfuromonas thiophila</name>
    <dbReference type="NCBI Taxonomy" id="57664"/>
    <lineage>
        <taxon>Bacteria</taxon>
        <taxon>Pseudomonadati</taxon>
        <taxon>Thermodesulfobacteriota</taxon>
        <taxon>Desulfuromonadia</taxon>
        <taxon>Desulfuromonadales</taxon>
        <taxon>Desulfuromonadaceae</taxon>
        <taxon>Desulfuromonas</taxon>
    </lineage>
</organism>
<dbReference type="EMBL" id="FNAQ01000015">
    <property type="protein sequence ID" value="SDE53839.1"/>
    <property type="molecule type" value="Genomic_DNA"/>
</dbReference>
<comment type="subunit">
    <text evidence="7">Monomer.</text>
</comment>
<evidence type="ECO:0000256" key="3">
    <source>
        <dbReference type="ARBA" id="ARBA00006759"/>
    </source>
</evidence>
<feature type="binding site" evidence="7">
    <location>
        <position position="58"/>
    </location>
    <ligand>
        <name>Zn(2+)</name>
        <dbReference type="ChEBI" id="CHEBI:29105"/>
        <label>2</label>
    </ligand>
</feature>
<feature type="binding site" evidence="7">
    <location>
        <position position="57"/>
    </location>
    <ligand>
        <name>Zn(2+)</name>
        <dbReference type="ChEBI" id="CHEBI:29105"/>
        <label>2</label>
    </ligand>
</feature>
<feature type="binding site" evidence="7">
    <location>
        <position position="128"/>
    </location>
    <ligand>
        <name>Zn(2+)</name>
        <dbReference type="ChEBI" id="CHEBI:29105"/>
        <label>2</label>
    </ligand>
</feature>
<dbReference type="InterPro" id="IPR001279">
    <property type="entry name" value="Metallo-B-lactamas"/>
</dbReference>
<dbReference type="UniPathway" id="UPA00619">
    <property type="reaction ID" value="UER00676"/>
</dbReference>
<dbReference type="Pfam" id="PF16123">
    <property type="entry name" value="HAGH_C"/>
    <property type="match status" value="1"/>
</dbReference>
<comment type="cofactor">
    <cofactor evidence="7">
        <name>Zn(2+)</name>
        <dbReference type="ChEBI" id="CHEBI:29105"/>
    </cofactor>
    <text evidence="7">Binds 2 Zn(2+) ions per subunit.</text>
</comment>
<dbReference type="CDD" id="cd07723">
    <property type="entry name" value="hydroxyacylglutathione_hydrolase_MBL-fold"/>
    <property type="match status" value="1"/>
</dbReference>
<reference evidence="10" key="1">
    <citation type="submission" date="2016-10" db="EMBL/GenBank/DDBJ databases">
        <authorList>
            <person name="Varghese N."/>
            <person name="Submissions S."/>
        </authorList>
    </citation>
    <scope>NUCLEOTIDE SEQUENCE [LARGE SCALE GENOMIC DNA]</scope>
    <source>
        <strain evidence="10">DSM 8987</strain>
    </source>
</reference>
<dbReference type="GO" id="GO:0004416">
    <property type="term" value="F:hydroxyacylglutathione hydrolase activity"/>
    <property type="evidence" value="ECO:0007669"/>
    <property type="project" value="UniProtKB-UniRule"/>
</dbReference>
<name>A0A1G7DQV1_9BACT</name>
<dbReference type="PANTHER" id="PTHR43705:SF1">
    <property type="entry name" value="HYDROXYACYLGLUTATHIONE HYDROLASE GLOB"/>
    <property type="match status" value="1"/>
</dbReference>
<dbReference type="Pfam" id="PF00753">
    <property type="entry name" value="Lactamase_B"/>
    <property type="match status" value="1"/>
</dbReference>
<dbReference type="AlphaFoldDB" id="A0A1G7DQV1"/>
<comment type="similarity">
    <text evidence="3 7">Belongs to the metallo-beta-lactamase superfamily. Glyoxalase II family.</text>
</comment>
<evidence type="ECO:0000259" key="8">
    <source>
        <dbReference type="SMART" id="SM00849"/>
    </source>
</evidence>
<dbReference type="RefSeq" id="WP_171906417.1">
    <property type="nucleotide sequence ID" value="NZ_FNAQ01000015.1"/>
</dbReference>
<dbReference type="InterPro" id="IPR035680">
    <property type="entry name" value="Clx_II_MBL"/>
</dbReference>
<comment type="pathway">
    <text evidence="2 7">Secondary metabolite metabolism; methylglyoxal degradation; (R)-lactate from methylglyoxal: step 2/2.</text>
</comment>
<dbReference type="InterPro" id="IPR017782">
    <property type="entry name" value="Hydroxyacylglutathione_Hdrlase"/>
</dbReference>
<evidence type="ECO:0000256" key="4">
    <source>
        <dbReference type="ARBA" id="ARBA00022723"/>
    </source>
</evidence>
<dbReference type="Gene3D" id="3.60.15.10">
    <property type="entry name" value="Ribonuclease Z/Hydroxyacylglutathione hydrolase-like"/>
    <property type="match status" value="1"/>
</dbReference>